<comment type="similarity">
    <text evidence="2">Belongs to the DedA family.</text>
</comment>
<dbReference type="AlphaFoldDB" id="A0A917HMM6"/>
<evidence type="ECO:0000256" key="6">
    <source>
        <dbReference type="ARBA" id="ARBA00023136"/>
    </source>
</evidence>
<protein>
    <submittedName>
        <fullName evidence="9">Alkaline phosphatase</fullName>
    </submittedName>
</protein>
<keyword evidence="4 7" id="KW-0812">Transmembrane</keyword>
<evidence type="ECO:0000313" key="10">
    <source>
        <dbReference type="Proteomes" id="UP000622860"/>
    </source>
</evidence>
<dbReference type="RefSeq" id="WP_188456304.1">
    <property type="nucleotide sequence ID" value="NZ_BMFR01000016.1"/>
</dbReference>
<comment type="caution">
    <text evidence="9">The sequence shown here is derived from an EMBL/GenBank/DDBJ whole genome shotgun (WGS) entry which is preliminary data.</text>
</comment>
<feature type="transmembrane region" description="Helical" evidence="7">
    <location>
        <begin position="21"/>
        <end position="44"/>
    </location>
</feature>
<dbReference type="Proteomes" id="UP000622860">
    <property type="component" value="Unassembled WGS sequence"/>
</dbReference>
<feature type="domain" description="VTT" evidence="8">
    <location>
        <begin position="30"/>
        <end position="148"/>
    </location>
</feature>
<proteinExistence type="inferred from homology"/>
<evidence type="ECO:0000313" key="9">
    <source>
        <dbReference type="EMBL" id="GGG83355.1"/>
    </source>
</evidence>
<dbReference type="PANTHER" id="PTHR42709">
    <property type="entry name" value="ALKALINE PHOSPHATASE LIKE PROTEIN"/>
    <property type="match status" value="1"/>
</dbReference>
<dbReference type="PANTHER" id="PTHR42709:SF6">
    <property type="entry name" value="UNDECAPRENYL PHOSPHATE TRANSPORTER A"/>
    <property type="match status" value="1"/>
</dbReference>
<dbReference type="InterPro" id="IPR051311">
    <property type="entry name" value="DedA_domain"/>
</dbReference>
<evidence type="ECO:0000256" key="7">
    <source>
        <dbReference type="SAM" id="Phobius"/>
    </source>
</evidence>
<keyword evidence="3" id="KW-1003">Cell membrane</keyword>
<accession>A0A917HMM6</accession>
<organism evidence="9 10">
    <name type="scientific">Virgibacillus oceani</name>
    <dbReference type="NCBI Taxonomy" id="1479511"/>
    <lineage>
        <taxon>Bacteria</taxon>
        <taxon>Bacillati</taxon>
        <taxon>Bacillota</taxon>
        <taxon>Bacilli</taxon>
        <taxon>Bacillales</taxon>
        <taxon>Bacillaceae</taxon>
        <taxon>Virgibacillus</taxon>
    </lineage>
</organism>
<evidence type="ECO:0000259" key="8">
    <source>
        <dbReference type="Pfam" id="PF09335"/>
    </source>
</evidence>
<comment type="subcellular location">
    <subcellularLocation>
        <location evidence="1">Cell membrane</location>
        <topology evidence="1">Multi-pass membrane protein</topology>
    </subcellularLocation>
</comment>
<evidence type="ECO:0000256" key="1">
    <source>
        <dbReference type="ARBA" id="ARBA00004651"/>
    </source>
</evidence>
<sequence length="196" mass="22164">MVQQIIEWLGELGKPGLYIVMLLEGSSLPFPGVILVLSFGYILSPGYLDTAFLAINMSICYSLASLIPYFLAKKLESFISKRLKKGLDKGRAFFNRFGVWSIALSRPLGVGNYISYIAGMSRVNVFKYFSLTLIGIYPWSYVMIMLGDYFNGSYEAFKQFFDAYSIYVYIAAGLVILGVIVFIYYTKLKKDISPRN</sequence>
<dbReference type="Pfam" id="PF09335">
    <property type="entry name" value="VTT_dom"/>
    <property type="match status" value="1"/>
</dbReference>
<feature type="transmembrane region" description="Helical" evidence="7">
    <location>
        <begin position="125"/>
        <end position="146"/>
    </location>
</feature>
<feature type="transmembrane region" description="Helical" evidence="7">
    <location>
        <begin position="50"/>
        <end position="72"/>
    </location>
</feature>
<evidence type="ECO:0000256" key="4">
    <source>
        <dbReference type="ARBA" id="ARBA00022692"/>
    </source>
</evidence>
<evidence type="ECO:0000256" key="2">
    <source>
        <dbReference type="ARBA" id="ARBA00010792"/>
    </source>
</evidence>
<dbReference type="GO" id="GO:0005886">
    <property type="term" value="C:plasma membrane"/>
    <property type="evidence" value="ECO:0007669"/>
    <property type="project" value="UniProtKB-SubCell"/>
</dbReference>
<feature type="transmembrane region" description="Helical" evidence="7">
    <location>
        <begin position="166"/>
        <end position="185"/>
    </location>
</feature>
<keyword evidence="10" id="KW-1185">Reference proteome</keyword>
<gene>
    <name evidence="9" type="ORF">GCM10011398_31210</name>
</gene>
<keyword evidence="5 7" id="KW-1133">Transmembrane helix</keyword>
<keyword evidence="6 7" id="KW-0472">Membrane</keyword>
<dbReference type="InterPro" id="IPR032816">
    <property type="entry name" value="VTT_dom"/>
</dbReference>
<reference evidence="9" key="2">
    <citation type="submission" date="2020-09" db="EMBL/GenBank/DDBJ databases">
        <authorList>
            <person name="Sun Q."/>
            <person name="Zhou Y."/>
        </authorList>
    </citation>
    <scope>NUCLEOTIDE SEQUENCE</scope>
    <source>
        <strain evidence="9">CGMCC 1.12754</strain>
    </source>
</reference>
<reference evidence="9" key="1">
    <citation type="journal article" date="2014" name="Int. J. Syst. Evol. Microbiol.">
        <title>Complete genome sequence of Corynebacterium casei LMG S-19264T (=DSM 44701T), isolated from a smear-ripened cheese.</title>
        <authorList>
            <consortium name="US DOE Joint Genome Institute (JGI-PGF)"/>
            <person name="Walter F."/>
            <person name="Albersmeier A."/>
            <person name="Kalinowski J."/>
            <person name="Ruckert C."/>
        </authorList>
    </citation>
    <scope>NUCLEOTIDE SEQUENCE</scope>
    <source>
        <strain evidence="9">CGMCC 1.12754</strain>
    </source>
</reference>
<evidence type="ECO:0000256" key="3">
    <source>
        <dbReference type="ARBA" id="ARBA00022475"/>
    </source>
</evidence>
<dbReference type="EMBL" id="BMFR01000016">
    <property type="protein sequence ID" value="GGG83355.1"/>
    <property type="molecule type" value="Genomic_DNA"/>
</dbReference>
<evidence type="ECO:0000256" key="5">
    <source>
        <dbReference type="ARBA" id="ARBA00022989"/>
    </source>
</evidence>
<name>A0A917HMM6_9BACI</name>